<accession>V5I8C4</accession>
<dbReference type="PANTHER" id="PTHR47326:SF1">
    <property type="entry name" value="HTH PSQ-TYPE DOMAIN-CONTAINING PROTEIN"/>
    <property type="match status" value="1"/>
</dbReference>
<name>V5I8C4_ANOGL</name>
<dbReference type="AlphaFoldDB" id="V5I8C4"/>
<proteinExistence type="predicted"/>
<dbReference type="EMBL" id="GALX01004930">
    <property type="protein sequence ID" value="JAB63536.1"/>
    <property type="molecule type" value="Transcribed_RNA"/>
</dbReference>
<dbReference type="PANTHER" id="PTHR47326">
    <property type="entry name" value="TRANSPOSABLE ELEMENT TC3 TRANSPOSASE-LIKE PROTEIN"/>
    <property type="match status" value="1"/>
</dbReference>
<protein>
    <submittedName>
        <fullName evidence="1">Uncharacterized protein</fullName>
    </submittedName>
</protein>
<feature type="non-terminal residue" evidence="1">
    <location>
        <position position="102"/>
    </location>
</feature>
<organism evidence="1">
    <name type="scientific">Anoplophora glabripennis</name>
    <name type="common">Asian longhorn beetle</name>
    <name type="synonym">Anoplophora nobilis</name>
    <dbReference type="NCBI Taxonomy" id="217634"/>
    <lineage>
        <taxon>Eukaryota</taxon>
        <taxon>Metazoa</taxon>
        <taxon>Ecdysozoa</taxon>
        <taxon>Arthropoda</taxon>
        <taxon>Hexapoda</taxon>
        <taxon>Insecta</taxon>
        <taxon>Pterygota</taxon>
        <taxon>Neoptera</taxon>
        <taxon>Endopterygota</taxon>
        <taxon>Coleoptera</taxon>
        <taxon>Polyphaga</taxon>
        <taxon>Cucujiformia</taxon>
        <taxon>Chrysomeloidea</taxon>
        <taxon>Cerambycidae</taxon>
        <taxon>Lamiinae</taxon>
        <taxon>Lamiini</taxon>
        <taxon>Anoplophora</taxon>
    </lineage>
</organism>
<evidence type="ECO:0000313" key="1">
    <source>
        <dbReference type="EMBL" id="JAB63536.1"/>
    </source>
</evidence>
<reference evidence="1" key="1">
    <citation type="submission" date="2013-07" db="EMBL/GenBank/DDBJ databases">
        <title>Midgut Transcriptome Profiling of Anoplphora glabripennis, a Lignocellulose Degrading, Wood-Boring Cerambycid.</title>
        <authorList>
            <person name="Scully E.D."/>
            <person name="Hoover K."/>
            <person name="Carlson J.E."/>
            <person name="Tien M."/>
            <person name="Geib S.M."/>
        </authorList>
    </citation>
    <scope>NUCLEOTIDE SEQUENCE</scope>
</reference>
<sequence length="102" mass="11798">MNKPIQIGEYLLENCLCPSTGALEKQVLLKSHYDTGRPRTIRTPGAEERVLQRFEDDTLSTRRIAFAENMPHSLVWRIARGQQLHPYHMTKVQELLAEDLPK</sequence>